<dbReference type="Proteomes" id="UP000008895">
    <property type="component" value="Chromosome"/>
</dbReference>
<proteinExistence type="predicted"/>
<evidence type="ECO:0000313" key="1">
    <source>
        <dbReference type="EMBL" id="AEK24033.1"/>
    </source>
</evidence>
<dbReference type="EMBL" id="CP002113">
    <property type="protein sequence ID" value="AEK24033.1"/>
    <property type="molecule type" value="Genomic_DNA"/>
</dbReference>
<dbReference type="AlphaFoldDB" id="F9YTB4"/>
<dbReference type="KEGG" id="ccm:Ccan_19170"/>
<sequence length="142" mass="16912">MYTIDSLREKLANYHLYDVAFEYFKQSDYHRDFEVFISDSGKMNLCILLKGVVSVNYSSNINDKLFTLDDRYLKDAEPKPSEFFYWGIRSFILEDWEITDSSPDITTLQKDFDFKLFKLTFNINSCIISFIFNDLEIKVDNR</sequence>
<name>F9YTB4_CAPCC</name>
<dbReference type="HOGENOM" id="CLU_1812277_0_0_10"/>
<protein>
    <submittedName>
        <fullName evidence="1">Uncharacterized protein</fullName>
    </submittedName>
</protein>
<accession>F9YTB4</accession>
<reference evidence="1 2" key="1">
    <citation type="journal article" date="2011" name="J. Bacteriol.">
        <title>Complete genome sequence of the dog commensal and human pathogen Capnocytophaga canimorsus strain 5.</title>
        <authorList>
            <person name="Manfredi P."/>
            <person name="Pagni M."/>
            <person name="Cornelis G.R."/>
        </authorList>
    </citation>
    <scope>NUCLEOTIDE SEQUENCE [LARGE SCALE GENOMIC DNA]</scope>
    <source>
        <strain evidence="2">5</strain>
    </source>
</reference>
<evidence type="ECO:0000313" key="2">
    <source>
        <dbReference type="Proteomes" id="UP000008895"/>
    </source>
</evidence>
<organism evidence="1 2">
    <name type="scientific">Capnocytophaga canimorsus (strain 5)</name>
    <dbReference type="NCBI Taxonomy" id="860228"/>
    <lineage>
        <taxon>Bacteria</taxon>
        <taxon>Pseudomonadati</taxon>
        <taxon>Bacteroidota</taxon>
        <taxon>Flavobacteriia</taxon>
        <taxon>Flavobacteriales</taxon>
        <taxon>Flavobacteriaceae</taxon>
        <taxon>Capnocytophaga</taxon>
    </lineage>
</organism>
<keyword evidence="2" id="KW-1185">Reference proteome</keyword>
<dbReference type="STRING" id="860228.Ccan_19170"/>
<gene>
    <name evidence="1" type="ordered locus">Ccan_19170</name>
</gene>